<feature type="transmembrane region" description="Helical" evidence="1">
    <location>
        <begin position="221"/>
        <end position="243"/>
    </location>
</feature>
<reference evidence="3 4" key="1">
    <citation type="journal article" date="2015" name="Genome Announc.">
        <title>Complete Genome Sequence of the Type Strain Corynebacterium testudinoris DSM 44614, Recovered from Necrotic Lesions in the Mouth of a Tortoise.</title>
        <authorList>
            <person name="Ruckert C."/>
            <person name="Kriete M."/>
            <person name="Jaenicke S."/>
            <person name="Winkler A."/>
            <person name="Tauch A."/>
        </authorList>
    </citation>
    <scope>NUCLEOTIDE SEQUENCE [LARGE SCALE GENOMIC DNA]</scope>
    <source>
        <strain evidence="3 4">DSM 44614</strain>
    </source>
</reference>
<dbReference type="Pfam" id="PF02517">
    <property type="entry name" value="Rce1-like"/>
    <property type="match status" value="1"/>
</dbReference>
<evidence type="ECO:0000313" key="3">
    <source>
        <dbReference type="EMBL" id="AKK08624.1"/>
    </source>
</evidence>
<accession>A0A0G3H5J5</accession>
<dbReference type="PANTHER" id="PTHR36435">
    <property type="entry name" value="SLR1288 PROTEIN"/>
    <property type="match status" value="1"/>
</dbReference>
<reference evidence="4" key="2">
    <citation type="submission" date="2015-05" db="EMBL/GenBank/DDBJ databases">
        <title>Complete genome sequence of Corynebacterium testudinoris DSM 44614, recovered from necrotic lesions in the mouth of a tortoise.</title>
        <authorList>
            <person name="Ruckert C."/>
            <person name="Albersmeier A."/>
            <person name="Winkler A."/>
            <person name="Tauch A."/>
        </authorList>
    </citation>
    <scope>NUCLEOTIDE SEQUENCE [LARGE SCALE GENOMIC DNA]</scope>
    <source>
        <strain evidence="4">DSM 44614</strain>
    </source>
</reference>
<dbReference type="GO" id="GO:0006508">
    <property type="term" value="P:proteolysis"/>
    <property type="evidence" value="ECO:0007669"/>
    <property type="project" value="UniProtKB-KW"/>
</dbReference>
<dbReference type="GO" id="GO:0004175">
    <property type="term" value="F:endopeptidase activity"/>
    <property type="evidence" value="ECO:0007669"/>
    <property type="project" value="UniProtKB-ARBA"/>
</dbReference>
<dbReference type="KEGG" id="cted:CTEST_05905"/>
<sequence>MNKPTFPELASGRLSTSAHPRLRTAALAVGGCIAITIVVFGAVVLLALAIDAMRDNLVGVLSLTLVVHAILCLFFLVQLLQRTGVSPAAIGVCRPTWRLAHLMWQIPSALIILVAIQATMFAVLGGEDPIPGSSTSEGMAGLSPVFAMAGFIGIAVLTPLWEELLFRGVLLSSMRQRWGPGIAVVASSVIFAIVHGIPILLPYMLGLGLVLGGLRIFHGNLWAPLAMHITINSIASATILAALV</sequence>
<dbReference type="InterPro" id="IPR052710">
    <property type="entry name" value="CAAX_protease"/>
</dbReference>
<feature type="domain" description="CAAX prenyl protease 2/Lysostaphin resistance protein A-like" evidence="2">
    <location>
        <begin position="147"/>
        <end position="233"/>
    </location>
</feature>
<feature type="transmembrane region" description="Helical" evidence="1">
    <location>
        <begin position="145"/>
        <end position="166"/>
    </location>
</feature>
<keyword evidence="1" id="KW-0472">Membrane</keyword>
<dbReference type="STRING" id="136857.CTEST_05905"/>
<dbReference type="Proteomes" id="UP000035540">
    <property type="component" value="Chromosome"/>
</dbReference>
<dbReference type="PATRIC" id="fig|136857.5.peg.1173"/>
<feature type="transmembrane region" description="Helical" evidence="1">
    <location>
        <begin position="56"/>
        <end position="80"/>
    </location>
</feature>
<dbReference type="PANTHER" id="PTHR36435:SF1">
    <property type="entry name" value="CAAX AMINO TERMINAL PROTEASE FAMILY PROTEIN"/>
    <property type="match status" value="1"/>
</dbReference>
<name>A0A0G3H5J5_9CORY</name>
<evidence type="ECO:0000259" key="2">
    <source>
        <dbReference type="Pfam" id="PF02517"/>
    </source>
</evidence>
<organism evidence="3 4">
    <name type="scientific">Corynebacterium testudinoris</name>
    <dbReference type="NCBI Taxonomy" id="136857"/>
    <lineage>
        <taxon>Bacteria</taxon>
        <taxon>Bacillati</taxon>
        <taxon>Actinomycetota</taxon>
        <taxon>Actinomycetes</taxon>
        <taxon>Mycobacteriales</taxon>
        <taxon>Corynebacteriaceae</taxon>
        <taxon>Corynebacterium</taxon>
    </lineage>
</organism>
<dbReference type="AlphaFoldDB" id="A0A0G3H5J5"/>
<keyword evidence="3" id="KW-0378">Hydrolase</keyword>
<feature type="transmembrane region" description="Helical" evidence="1">
    <location>
        <begin position="101"/>
        <end position="125"/>
    </location>
</feature>
<dbReference type="InterPro" id="IPR003675">
    <property type="entry name" value="Rce1/LyrA-like_dom"/>
</dbReference>
<dbReference type="GO" id="GO:0080120">
    <property type="term" value="P:CAAX-box protein maturation"/>
    <property type="evidence" value="ECO:0007669"/>
    <property type="project" value="UniProtKB-ARBA"/>
</dbReference>
<keyword evidence="3" id="KW-0645">Protease</keyword>
<gene>
    <name evidence="3" type="ORF">CTEST_05905</name>
</gene>
<protein>
    <submittedName>
        <fullName evidence="3">CAAX protease self-immunity</fullName>
    </submittedName>
</protein>
<keyword evidence="4" id="KW-1185">Reference proteome</keyword>
<keyword evidence="1" id="KW-1133">Transmembrane helix</keyword>
<proteinExistence type="predicted"/>
<evidence type="ECO:0000313" key="4">
    <source>
        <dbReference type="Proteomes" id="UP000035540"/>
    </source>
</evidence>
<evidence type="ECO:0000256" key="1">
    <source>
        <dbReference type="SAM" id="Phobius"/>
    </source>
</evidence>
<feature type="transmembrane region" description="Helical" evidence="1">
    <location>
        <begin position="25"/>
        <end position="50"/>
    </location>
</feature>
<feature type="transmembrane region" description="Helical" evidence="1">
    <location>
        <begin position="178"/>
        <end position="201"/>
    </location>
</feature>
<dbReference type="EMBL" id="CP011545">
    <property type="protein sequence ID" value="AKK08624.1"/>
    <property type="molecule type" value="Genomic_DNA"/>
</dbReference>
<keyword evidence="1" id="KW-0812">Transmembrane</keyword>